<keyword evidence="4 6" id="KW-0479">Metal-binding</keyword>
<dbReference type="Pfam" id="PF00081">
    <property type="entry name" value="Sod_Fe_N"/>
    <property type="match status" value="1"/>
</dbReference>
<dbReference type="InterPro" id="IPR019831">
    <property type="entry name" value="Mn/Fe_SOD_N"/>
</dbReference>
<reference evidence="10" key="1">
    <citation type="submission" date="2020-10" db="EMBL/GenBank/DDBJ databases">
        <title>Genomic Encyclopedia of Type Strains, Phase IV (KMG-IV): sequencing the most valuable type-strain genomes for metagenomic binning, comparative biology and taxonomic classification.</title>
        <authorList>
            <person name="Goeker M."/>
        </authorList>
    </citation>
    <scope>NUCLEOTIDE SEQUENCE</scope>
    <source>
        <strain evidence="10">DSM 13886</strain>
    </source>
</reference>
<gene>
    <name evidence="10" type="ORF">H4683_001012</name>
</gene>
<feature type="binding site" evidence="6">
    <location>
        <position position="83"/>
    </location>
    <ligand>
        <name>Mn(2+)</name>
        <dbReference type="ChEBI" id="CHEBI:29035"/>
    </ligand>
</feature>
<dbReference type="RefSeq" id="WP_192597746.1">
    <property type="nucleotide sequence ID" value="NZ_JADBEL010000004.1"/>
</dbReference>
<feature type="binding site" evidence="6">
    <location>
        <position position="169"/>
    </location>
    <ligand>
        <name>Mn(2+)</name>
        <dbReference type="ChEBI" id="CHEBI:29035"/>
    </ligand>
</feature>
<evidence type="ECO:0000256" key="6">
    <source>
        <dbReference type="PIRSR" id="PIRSR000349-1"/>
    </source>
</evidence>
<proteinExistence type="inferred from homology"/>
<keyword evidence="5 7" id="KW-0560">Oxidoreductase</keyword>
<organism evidence="10 11">
    <name type="scientific">Sporosarcina limicola</name>
    <dbReference type="NCBI Taxonomy" id="34101"/>
    <lineage>
        <taxon>Bacteria</taxon>
        <taxon>Bacillati</taxon>
        <taxon>Bacillota</taxon>
        <taxon>Bacilli</taxon>
        <taxon>Bacillales</taxon>
        <taxon>Caryophanaceae</taxon>
        <taxon>Sporosarcina</taxon>
    </lineage>
</organism>
<evidence type="ECO:0000259" key="9">
    <source>
        <dbReference type="Pfam" id="PF02777"/>
    </source>
</evidence>
<dbReference type="Gene3D" id="1.10.287.990">
    <property type="entry name" value="Fe,Mn superoxide dismutase (SOD) domain"/>
    <property type="match status" value="1"/>
</dbReference>
<evidence type="ECO:0000256" key="1">
    <source>
        <dbReference type="ARBA" id="ARBA00001936"/>
    </source>
</evidence>
<dbReference type="SUPFAM" id="SSF46609">
    <property type="entry name" value="Fe,Mn superoxide dismutase (SOD), N-terminal domain"/>
    <property type="match status" value="1"/>
</dbReference>
<feature type="binding site" evidence="6">
    <location>
        <position position="28"/>
    </location>
    <ligand>
        <name>Mn(2+)</name>
        <dbReference type="ChEBI" id="CHEBI:29035"/>
    </ligand>
</feature>
<feature type="domain" description="Manganese/iron superoxide dismutase N-terminal" evidence="8">
    <location>
        <begin position="3"/>
        <end position="91"/>
    </location>
</feature>
<evidence type="ECO:0000313" key="10">
    <source>
        <dbReference type="EMBL" id="MBE1553937.1"/>
    </source>
</evidence>
<dbReference type="EC" id="1.15.1.1" evidence="3 7"/>
<dbReference type="InterPro" id="IPR019833">
    <property type="entry name" value="Mn/Fe_SOD_BS"/>
</dbReference>
<accession>A0A927RDS7</accession>
<dbReference type="PANTHER" id="PTHR43595">
    <property type="entry name" value="37S RIBOSOMAL PROTEIN S26, MITOCHONDRIAL"/>
    <property type="match status" value="1"/>
</dbReference>
<dbReference type="GO" id="GO:0005737">
    <property type="term" value="C:cytoplasm"/>
    <property type="evidence" value="ECO:0007669"/>
    <property type="project" value="TreeGrafter"/>
</dbReference>
<evidence type="ECO:0000259" key="8">
    <source>
        <dbReference type="Pfam" id="PF00081"/>
    </source>
</evidence>
<evidence type="ECO:0000256" key="7">
    <source>
        <dbReference type="RuleBase" id="RU000414"/>
    </source>
</evidence>
<keyword evidence="11" id="KW-1185">Reference proteome</keyword>
<evidence type="ECO:0000256" key="3">
    <source>
        <dbReference type="ARBA" id="ARBA00012682"/>
    </source>
</evidence>
<dbReference type="InterPro" id="IPR001189">
    <property type="entry name" value="Mn/Fe_SOD"/>
</dbReference>
<sequence length="213" mass="24384">MSTFTLPKLQYDYDELEPFIDARTLEIHHGKHHGTYVNNLNKALDGQDELKGKSLEYLLSNLTTLPKEIQTAVRNHGGGHFSHSLFWEVMSPKGGGEPGADIEKAINHHFRTFDNFQNELSQAAISKFGSGYGWLVMDGNELSVISTANQDTPLMEGKTPLLVIDVWEHAYYLKYQNRRSEFVTNWWNTVNWDKVNELYLDAKKKVALQAELR</sequence>
<dbReference type="PANTHER" id="PTHR43595:SF2">
    <property type="entry name" value="SMALL RIBOSOMAL SUBUNIT PROTEIN MS42"/>
    <property type="match status" value="1"/>
</dbReference>
<dbReference type="InterPro" id="IPR036314">
    <property type="entry name" value="SOD_C_sf"/>
</dbReference>
<dbReference type="SUPFAM" id="SSF54719">
    <property type="entry name" value="Fe,Mn superoxide dismutase (SOD), C-terminal domain"/>
    <property type="match status" value="1"/>
</dbReference>
<feature type="binding site" evidence="6">
    <location>
        <position position="165"/>
    </location>
    <ligand>
        <name>Mn(2+)</name>
        <dbReference type="ChEBI" id="CHEBI:29035"/>
    </ligand>
</feature>
<dbReference type="InterPro" id="IPR019832">
    <property type="entry name" value="Mn/Fe_SOD_C"/>
</dbReference>
<dbReference type="AlphaFoldDB" id="A0A927RDS7"/>
<dbReference type="FunFam" id="1.10.287.990:FF:000001">
    <property type="entry name" value="Superoxide dismutase"/>
    <property type="match status" value="1"/>
</dbReference>
<dbReference type="InterPro" id="IPR036324">
    <property type="entry name" value="Mn/Fe_SOD_N_sf"/>
</dbReference>
<dbReference type="PROSITE" id="PS00088">
    <property type="entry name" value="SOD_MN"/>
    <property type="match status" value="1"/>
</dbReference>
<comment type="cofactor">
    <cofactor evidence="1">
        <name>Mn(2+)</name>
        <dbReference type="ChEBI" id="CHEBI:29035"/>
    </cofactor>
</comment>
<dbReference type="FunFam" id="3.55.40.20:FF:000004">
    <property type="entry name" value="Superoxide dismutase [Fe]"/>
    <property type="match status" value="1"/>
</dbReference>
<evidence type="ECO:0000256" key="5">
    <source>
        <dbReference type="ARBA" id="ARBA00023002"/>
    </source>
</evidence>
<dbReference type="GO" id="GO:0046872">
    <property type="term" value="F:metal ion binding"/>
    <property type="evidence" value="ECO:0007669"/>
    <property type="project" value="UniProtKB-KW"/>
</dbReference>
<feature type="domain" description="Manganese/iron superoxide dismutase C-terminal" evidence="9">
    <location>
        <begin position="100"/>
        <end position="197"/>
    </location>
</feature>
<evidence type="ECO:0000313" key="11">
    <source>
        <dbReference type="Proteomes" id="UP000658225"/>
    </source>
</evidence>
<evidence type="ECO:0000256" key="2">
    <source>
        <dbReference type="ARBA" id="ARBA00008714"/>
    </source>
</evidence>
<comment type="function">
    <text evidence="7">Destroys radicals which are normally produced within the cells and which are toxic to biological systems.</text>
</comment>
<dbReference type="Gene3D" id="3.55.40.20">
    <property type="entry name" value="Iron/manganese superoxide dismutase, C-terminal domain"/>
    <property type="match status" value="1"/>
</dbReference>
<dbReference type="PIRSF" id="PIRSF000349">
    <property type="entry name" value="SODismutase"/>
    <property type="match status" value="1"/>
</dbReference>
<comment type="similarity">
    <text evidence="2 7">Belongs to the iron/manganese superoxide dismutase family.</text>
</comment>
<dbReference type="Proteomes" id="UP000658225">
    <property type="component" value="Unassembled WGS sequence"/>
</dbReference>
<protein>
    <recommendedName>
        <fullName evidence="3 7">Superoxide dismutase</fullName>
        <ecNumber evidence="3 7">1.15.1.1</ecNumber>
    </recommendedName>
</protein>
<evidence type="ECO:0000256" key="4">
    <source>
        <dbReference type="ARBA" id="ARBA00022723"/>
    </source>
</evidence>
<dbReference type="GO" id="GO:0004784">
    <property type="term" value="F:superoxide dismutase activity"/>
    <property type="evidence" value="ECO:0007669"/>
    <property type="project" value="UniProtKB-EC"/>
</dbReference>
<dbReference type="PRINTS" id="PR01703">
    <property type="entry name" value="MNSODISMTASE"/>
</dbReference>
<name>A0A927RDS7_9BACL</name>
<dbReference type="EMBL" id="JADBEL010000004">
    <property type="protein sequence ID" value="MBE1553937.1"/>
    <property type="molecule type" value="Genomic_DNA"/>
</dbReference>
<comment type="catalytic activity">
    <reaction evidence="7">
        <text>2 superoxide + 2 H(+) = H2O2 + O2</text>
        <dbReference type="Rhea" id="RHEA:20696"/>
        <dbReference type="ChEBI" id="CHEBI:15378"/>
        <dbReference type="ChEBI" id="CHEBI:15379"/>
        <dbReference type="ChEBI" id="CHEBI:16240"/>
        <dbReference type="ChEBI" id="CHEBI:18421"/>
        <dbReference type="EC" id="1.15.1.1"/>
    </reaction>
</comment>
<dbReference type="Pfam" id="PF02777">
    <property type="entry name" value="Sod_Fe_C"/>
    <property type="match status" value="1"/>
</dbReference>
<comment type="caution">
    <text evidence="10">The sequence shown here is derived from an EMBL/GenBank/DDBJ whole genome shotgun (WGS) entry which is preliminary data.</text>
</comment>